<accession>A0A6C1EF07</accession>
<evidence type="ECO:0000256" key="1">
    <source>
        <dbReference type="SAM" id="Coils"/>
    </source>
</evidence>
<name>A0A6C1EF07_SACPS</name>
<feature type="coiled-coil region" evidence="1">
    <location>
        <begin position="179"/>
        <end position="213"/>
    </location>
</feature>
<proteinExistence type="predicted"/>
<dbReference type="AlphaFoldDB" id="A0A6C1EF07"/>
<protein>
    <submittedName>
        <fullName evidence="2">Factor arrest protein 3</fullName>
    </submittedName>
</protein>
<evidence type="ECO:0000313" key="3">
    <source>
        <dbReference type="Proteomes" id="UP000501346"/>
    </source>
</evidence>
<dbReference type="Proteomes" id="UP000501346">
    <property type="component" value="Chromosome SeXIII-ScXIII"/>
</dbReference>
<keyword evidence="3" id="KW-1185">Reference proteome</keyword>
<reference evidence="2 3" key="1">
    <citation type="journal article" date="2019" name="BMC Genomics">
        <title>Chromosome level assembly and comparative genome analysis confirm lager-brewing yeasts originated from a single hybridization.</title>
        <authorList>
            <person name="Salazar A.N."/>
            <person name="Gorter de Vries A.R."/>
            <person name="van den Broek M."/>
            <person name="Brouwers N."/>
            <person name="de la Torre Cortes P."/>
            <person name="Kuijpers N.G.A."/>
            <person name="Daran J.G."/>
            <person name="Abeel T."/>
        </authorList>
    </citation>
    <scope>NUCLEOTIDE SEQUENCE [LARGE SCALE GENOMIC DNA]</scope>
    <source>
        <strain evidence="2 3">CBS 1483</strain>
    </source>
</reference>
<gene>
    <name evidence="2" type="primary">FAR3_2</name>
    <name evidence="2" type="ORF">GRS66_009861</name>
</gene>
<dbReference type="OrthoDB" id="4031914at2759"/>
<dbReference type="EMBL" id="CP049010">
    <property type="protein sequence ID" value="QID87194.1"/>
    <property type="molecule type" value="Genomic_DNA"/>
</dbReference>
<evidence type="ECO:0000313" key="2">
    <source>
        <dbReference type="EMBL" id="QID87194.1"/>
    </source>
</evidence>
<sequence>MSDARAPRLRKTALTGWESVTIEHRSKLYARSLPTVIHRLCYKDTGKMNSAGNDSFEYLLQLTKTLTTECRSNRQETDRIELLLKRLAKQSGISYDKLSRNIIPDQWKDNETQTVSTPSESQLLIYDNFKLIYEIEKQEYFNGKINALISNINEHFSYIKNFIDEQNVIRGRDVAVFASDKLDERNINLQQNYNLLKTENEETKKKLHTVIEQFETLLKEIDWESIPTDSRHYTRFQKQLEYLQNAYQILK</sequence>
<organism evidence="2 3">
    <name type="scientific">Saccharomyces pastorianus</name>
    <name type="common">Lager yeast</name>
    <name type="synonym">Saccharomyces cerevisiae x Saccharomyces eubayanus</name>
    <dbReference type="NCBI Taxonomy" id="27292"/>
    <lineage>
        <taxon>Eukaryota</taxon>
        <taxon>Fungi</taxon>
        <taxon>Dikarya</taxon>
        <taxon>Ascomycota</taxon>
        <taxon>Saccharomycotina</taxon>
        <taxon>Saccharomycetes</taxon>
        <taxon>Saccharomycetales</taxon>
        <taxon>Saccharomycetaceae</taxon>
        <taxon>Saccharomyces</taxon>
    </lineage>
</organism>
<keyword evidence="1" id="KW-0175">Coiled coil</keyword>